<dbReference type="AlphaFoldDB" id="A0A8S8XJ61"/>
<feature type="region of interest" description="Disordered" evidence="1">
    <location>
        <begin position="163"/>
        <end position="192"/>
    </location>
</feature>
<dbReference type="SUPFAM" id="SSF52096">
    <property type="entry name" value="ClpP/crotonase"/>
    <property type="match status" value="1"/>
</dbReference>
<evidence type="ECO:0000256" key="2">
    <source>
        <dbReference type="SAM" id="SignalP"/>
    </source>
</evidence>
<evidence type="ECO:0000313" key="3">
    <source>
        <dbReference type="EMBL" id="GIL41226.1"/>
    </source>
</evidence>
<keyword evidence="4" id="KW-1185">Reference proteome</keyword>
<sequence length="297" mass="31689">MHARVRLLLGCLGVALFATAARAATFVPEGEALRIYGDIEPGDDAKFLALWGQGYAQLRVQSLGGDTQATLAIGEAIAKVQPLIVVDGLCLSNCATMIFLASKSHRVLREGLVCFDGPPPPPPLPPAPADAEASAAAAPTAVAADAPASAEAAVAPAVELNYGDDAKPTPAPAPTTVRGPAQPVALKVPPRPEISKDVQPRVDALLKANEVDPKILKEDALFVSREFVEDSEVTREQFLRGKRSFWCPLPEAFTRYGVTGHWDWFPASDRALFDYGKRMSSGWVMISRLKGRGELGR</sequence>
<accession>A0A8S8XJ61</accession>
<feature type="compositionally biased region" description="Low complexity" evidence="1">
    <location>
        <begin position="129"/>
        <end position="138"/>
    </location>
</feature>
<evidence type="ECO:0000256" key="1">
    <source>
        <dbReference type="SAM" id="MobiDB-lite"/>
    </source>
</evidence>
<reference evidence="3" key="1">
    <citation type="submission" date="2021-02" db="EMBL/GenBank/DDBJ databases">
        <title>Genome sequence of Rhodospirillales sp. strain TMPK1 isolated from soil.</title>
        <authorList>
            <person name="Nakai R."/>
            <person name="Kusada H."/>
            <person name="Tamaki H."/>
        </authorList>
    </citation>
    <scope>NUCLEOTIDE SEQUENCE</scope>
    <source>
        <strain evidence="3">TMPK1</strain>
    </source>
</reference>
<feature type="region of interest" description="Disordered" evidence="1">
    <location>
        <begin position="119"/>
        <end position="138"/>
    </location>
</feature>
<dbReference type="Proteomes" id="UP000681075">
    <property type="component" value="Unassembled WGS sequence"/>
</dbReference>
<feature type="compositionally biased region" description="Pro residues" evidence="1">
    <location>
        <begin position="119"/>
        <end position="128"/>
    </location>
</feature>
<feature type="signal peptide" evidence="2">
    <location>
        <begin position="1"/>
        <end position="23"/>
    </location>
</feature>
<gene>
    <name evidence="3" type="ORF">TMPK1_34630</name>
</gene>
<dbReference type="EMBL" id="BOPV01000001">
    <property type="protein sequence ID" value="GIL41226.1"/>
    <property type="molecule type" value="Genomic_DNA"/>
</dbReference>
<dbReference type="InterPro" id="IPR029045">
    <property type="entry name" value="ClpP/crotonase-like_dom_sf"/>
</dbReference>
<comment type="caution">
    <text evidence="3">The sequence shown here is derived from an EMBL/GenBank/DDBJ whole genome shotgun (WGS) entry which is preliminary data.</text>
</comment>
<feature type="chain" id="PRO_5035763334" evidence="2">
    <location>
        <begin position="24"/>
        <end position="297"/>
    </location>
</feature>
<name>A0A8S8XJ61_9PROT</name>
<protein>
    <submittedName>
        <fullName evidence="3">Uncharacterized protein</fullName>
    </submittedName>
</protein>
<organism evidence="3 4">
    <name type="scientific">Roseiterribacter gracilis</name>
    <dbReference type="NCBI Taxonomy" id="2812848"/>
    <lineage>
        <taxon>Bacteria</taxon>
        <taxon>Pseudomonadati</taxon>
        <taxon>Pseudomonadota</taxon>
        <taxon>Alphaproteobacteria</taxon>
        <taxon>Rhodospirillales</taxon>
        <taxon>Roseiterribacteraceae</taxon>
        <taxon>Roseiterribacter</taxon>
    </lineage>
</organism>
<dbReference type="RefSeq" id="WP_420244631.1">
    <property type="nucleotide sequence ID" value="NZ_BOPV01000001.1"/>
</dbReference>
<proteinExistence type="predicted"/>
<evidence type="ECO:0000313" key="4">
    <source>
        <dbReference type="Proteomes" id="UP000681075"/>
    </source>
</evidence>
<keyword evidence="2" id="KW-0732">Signal</keyword>